<organism evidence="1 2">
    <name type="scientific">Necator americanus</name>
    <name type="common">Human hookworm</name>
    <dbReference type="NCBI Taxonomy" id="51031"/>
    <lineage>
        <taxon>Eukaryota</taxon>
        <taxon>Metazoa</taxon>
        <taxon>Ecdysozoa</taxon>
        <taxon>Nematoda</taxon>
        <taxon>Chromadorea</taxon>
        <taxon>Rhabditida</taxon>
        <taxon>Rhabditina</taxon>
        <taxon>Rhabditomorpha</taxon>
        <taxon>Strongyloidea</taxon>
        <taxon>Ancylostomatidae</taxon>
        <taxon>Bunostominae</taxon>
        <taxon>Necator</taxon>
    </lineage>
</organism>
<dbReference type="Gene3D" id="2.170.15.10">
    <property type="entry name" value="Proaerolysin, chain A, domain 3"/>
    <property type="match status" value="1"/>
</dbReference>
<reference evidence="1 2" key="1">
    <citation type="submission" date="2023-08" db="EMBL/GenBank/DDBJ databases">
        <title>A Necator americanus chromosomal reference genome.</title>
        <authorList>
            <person name="Ilik V."/>
            <person name="Petrzelkova K.J."/>
            <person name="Pardy F."/>
            <person name="Fuh T."/>
            <person name="Niatou-Singa F.S."/>
            <person name="Gouil Q."/>
            <person name="Baker L."/>
            <person name="Ritchie M.E."/>
            <person name="Jex A.R."/>
            <person name="Gazzola D."/>
            <person name="Li H."/>
            <person name="Toshio Fujiwara R."/>
            <person name="Zhan B."/>
            <person name="Aroian R.V."/>
            <person name="Pafco B."/>
            <person name="Schwarz E.M."/>
        </authorList>
    </citation>
    <scope>NUCLEOTIDE SEQUENCE [LARGE SCALE GENOMIC DNA]</scope>
    <source>
        <strain evidence="1 2">Aroian</strain>
        <tissue evidence="1">Whole animal</tissue>
    </source>
</reference>
<accession>A0ABR1DKT0</accession>
<evidence type="ECO:0000313" key="1">
    <source>
        <dbReference type="EMBL" id="KAK6751072.1"/>
    </source>
</evidence>
<gene>
    <name evidence="1" type="primary">Necator_chrIV.g16113</name>
    <name evidence="1" type="ORF">RB195_002817</name>
</gene>
<dbReference type="InterPro" id="IPR004991">
    <property type="entry name" value="Aerolysin-like"/>
</dbReference>
<protein>
    <recommendedName>
        <fullName evidence="3">Phlebovirus glycoprotein G2 fusion domain-containing protein</fullName>
    </recommendedName>
</protein>
<dbReference type="CDD" id="cd20237">
    <property type="entry name" value="PFM_LIN24-like"/>
    <property type="match status" value="1"/>
</dbReference>
<dbReference type="SUPFAM" id="SSF56973">
    <property type="entry name" value="Aerolisin/ETX pore-forming domain"/>
    <property type="match status" value="1"/>
</dbReference>
<name>A0ABR1DKT0_NECAM</name>
<dbReference type="PANTHER" id="PTHR39369:SF6">
    <property type="entry name" value="LIN-24 (TWENTY-FOUR) LIKE"/>
    <property type="match status" value="1"/>
</dbReference>
<proteinExistence type="predicted"/>
<sequence length="405" mass="45955">MLNRFLTNLNNVQKPVVFYLKATSEVLMEKDNSEPQRELQKRSTTMNHLRRSMCMHSDVCDWSSGKAASKWGGVSGGCDACGVIAFHRVSLRFYSAFTCLQHMFCGCLQPQLPSSPFENERMLGPSKHRQNEPQSFVNTSSKDAMANLVDLEEIVLNWAKLIFDTTKTKAEAKIKKKYLAFNINWTKLFQESMEPEYIYQGAKGNVAAPKEEKVLFKTTFTNTTQREQEYSFKTERCTRSTSTVIIEKGVCRGMEVALKLKTPCEVVEANAGFHQEVQLNHIGENTNEEELCWGVDSCVRVPPSCETIAELVILEEQCKRDFRIDNRMSGKILVTVTNLKLNNSLVTVIEGNIADIIRGMPNYASKGFTIEGNVVKYETKGTCIFRYGVEQKVKINESAIRSYYK</sequence>
<keyword evidence="2" id="KW-1185">Reference proteome</keyword>
<comment type="caution">
    <text evidence="1">The sequence shown here is derived from an EMBL/GenBank/DDBJ whole genome shotgun (WGS) entry which is preliminary data.</text>
</comment>
<dbReference type="EMBL" id="JAVFWL010000004">
    <property type="protein sequence ID" value="KAK6751072.1"/>
    <property type="molecule type" value="Genomic_DNA"/>
</dbReference>
<dbReference type="Proteomes" id="UP001303046">
    <property type="component" value="Unassembled WGS sequence"/>
</dbReference>
<evidence type="ECO:0000313" key="2">
    <source>
        <dbReference type="Proteomes" id="UP001303046"/>
    </source>
</evidence>
<dbReference type="Pfam" id="PF03318">
    <property type="entry name" value="ETX_MTX2"/>
    <property type="match status" value="1"/>
</dbReference>
<dbReference type="PANTHER" id="PTHR39369">
    <property type="entry name" value="LIN-24 (TWENTY-FOUR) LIKE"/>
    <property type="match status" value="1"/>
</dbReference>
<evidence type="ECO:0008006" key="3">
    <source>
        <dbReference type="Google" id="ProtNLM"/>
    </source>
</evidence>